<name>A0ACC2LCR1_PERAE</name>
<organism evidence="1 2">
    <name type="scientific">Persea americana</name>
    <name type="common">Avocado</name>
    <dbReference type="NCBI Taxonomy" id="3435"/>
    <lineage>
        <taxon>Eukaryota</taxon>
        <taxon>Viridiplantae</taxon>
        <taxon>Streptophyta</taxon>
        <taxon>Embryophyta</taxon>
        <taxon>Tracheophyta</taxon>
        <taxon>Spermatophyta</taxon>
        <taxon>Magnoliopsida</taxon>
        <taxon>Magnoliidae</taxon>
        <taxon>Laurales</taxon>
        <taxon>Lauraceae</taxon>
        <taxon>Persea</taxon>
    </lineage>
</organism>
<accession>A0ACC2LCR1</accession>
<protein>
    <submittedName>
        <fullName evidence="1">Uncharacterized protein</fullName>
    </submittedName>
</protein>
<dbReference type="Proteomes" id="UP001234297">
    <property type="component" value="Chromosome 7"/>
</dbReference>
<sequence>MIKEATISEDFTFPTITDNNSLYQLHFPSFNTSSLWHVSPTVSDLSDAKQLPQGGKEFTLEQKTHQRRSFSSVEGGKKAENLSRELEFSHWGYPNFNGDEEKSEFGGDEEKMDMLWEDFNDEPRRPSLDKREGDRPKARFSDSAIQYEPDADAREMADLCCVQALKMSKSGSMIHHRRGSLLVILKVLKKLFLIHSSHSPRRQQV</sequence>
<comment type="caution">
    <text evidence="1">The sequence shown here is derived from an EMBL/GenBank/DDBJ whole genome shotgun (WGS) entry which is preliminary data.</text>
</comment>
<dbReference type="EMBL" id="CM056815">
    <property type="protein sequence ID" value="KAJ8631040.1"/>
    <property type="molecule type" value="Genomic_DNA"/>
</dbReference>
<reference evidence="1 2" key="1">
    <citation type="journal article" date="2022" name="Hortic Res">
        <title>A haplotype resolved chromosomal level avocado genome allows analysis of novel avocado genes.</title>
        <authorList>
            <person name="Nath O."/>
            <person name="Fletcher S.J."/>
            <person name="Hayward A."/>
            <person name="Shaw L.M."/>
            <person name="Masouleh A.K."/>
            <person name="Furtado A."/>
            <person name="Henry R.J."/>
            <person name="Mitter N."/>
        </authorList>
    </citation>
    <scope>NUCLEOTIDE SEQUENCE [LARGE SCALE GENOMIC DNA]</scope>
    <source>
        <strain evidence="2">cv. Hass</strain>
    </source>
</reference>
<proteinExistence type="predicted"/>
<evidence type="ECO:0000313" key="1">
    <source>
        <dbReference type="EMBL" id="KAJ8631040.1"/>
    </source>
</evidence>
<gene>
    <name evidence="1" type="ORF">MRB53_024363</name>
</gene>
<keyword evidence="2" id="KW-1185">Reference proteome</keyword>
<evidence type="ECO:0000313" key="2">
    <source>
        <dbReference type="Proteomes" id="UP001234297"/>
    </source>
</evidence>